<dbReference type="EMBL" id="CP020809">
    <property type="protein sequence ID" value="ART72394.1"/>
    <property type="molecule type" value="Genomic_DNA"/>
</dbReference>
<dbReference type="OrthoDB" id="4737953at2"/>
<name>A0A1Y0CBK1_9MYCO</name>
<proteinExistence type="predicted"/>
<reference evidence="2 3" key="1">
    <citation type="submission" date="2017-04" db="EMBL/GenBank/DDBJ databases">
        <title>Whole Genome Sequence of 1,4-Dioxane Degrading Bacterium Mycobacterium dioxanotrophicus PH-06.</title>
        <authorList>
            <person name="He Y."/>
        </authorList>
    </citation>
    <scope>NUCLEOTIDE SEQUENCE [LARGE SCALE GENOMIC DNA]</scope>
    <source>
        <strain evidence="2 3">PH-06</strain>
    </source>
</reference>
<accession>A0A1Y0CBK1</accession>
<dbReference type="AlphaFoldDB" id="A0A1Y0CBK1"/>
<dbReference type="KEGG" id="mdx:BTO20_30980"/>
<evidence type="ECO:0000256" key="1">
    <source>
        <dbReference type="SAM" id="MobiDB-lite"/>
    </source>
</evidence>
<sequence length="140" mass="14571">MTNSYGERPGSNDPAPPGYVPYPDATTDPVDWPDHSRRNLVILGGVGGCARRARSRGDNSAPRVAPETPVPGRLDGMPTSTIEAVVSVSIPDPTICGDDLVVVIVGTNPTTYFLGSSPIGDVGRRDVVQAALKALHVAAL</sequence>
<keyword evidence="3" id="KW-1185">Reference proteome</keyword>
<gene>
    <name evidence="2" type="ORF">BTO20_30980</name>
</gene>
<protein>
    <submittedName>
        <fullName evidence="2">Uncharacterized protein</fullName>
    </submittedName>
</protein>
<dbReference type="RefSeq" id="WP_087079700.1">
    <property type="nucleotide sequence ID" value="NZ_CP020809.1"/>
</dbReference>
<evidence type="ECO:0000313" key="2">
    <source>
        <dbReference type="EMBL" id="ART72394.1"/>
    </source>
</evidence>
<dbReference type="Proteomes" id="UP000195331">
    <property type="component" value="Chromosome"/>
</dbReference>
<evidence type="ECO:0000313" key="3">
    <source>
        <dbReference type="Proteomes" id="UP000195331"/>
    </source>
</evidence>
<feature type="region of interest" description="Disordered" evidence="1">
    <location>
        <begin position="51"/>
        <end position="78"/>
    </location>
</feature>
<organism evidence="2 3">
    <name type="scientific">Mycobacterium dioxanotrophicus</name>
    <dbReference type="NCBI Taxonomy" id="482462"/>
    <lineage>
        <taxon>Bacteria</taxon>
        <taxon>Bacillati</taxon>
        <taxon>Actinomycetota</taxon>
        <taxon>Actinomycetes</taxon>
        <taxon>Mycobacteriales</taxon>
        <taxon>Mycobacteriaceae</taxon>
        <taxon>Mycobacterium</taxon>
    </lineage>
</organism>
<feature type="region of interest" description="Disordered" evidence="1">
    <location>
        <begin position="1"/>
        <end position="33"/>
    </location>
</feature>